<dbReference type="CDD" id="cd14014">
    <property type="entry name" value="STKc_PknB_like"/>
    <property type="match status" value="1"/>
</dbReference>
<protein>
    <submittedName>
        <fullName evidence="8">Serine/threonine-protein kinase</fullName>
        <ecNumber evidence="8">2.7.11.1</ecNumber>
    </submittedName>
</protein>
<gene>
    <name evidence="8" type="ORF">R2363_12865</name>
</gene>
<feature type="region of interest" description="Disordered" evidence="6">
    <location>
        <begin position="383"/>
        <end position="404"/>
    </location>
</feature>
<dbReference type="Gene3D" id="3.30.200.20">
    <property type="entry name" value="Phosphorylase Kinase, domain 1"/>
    <property type="match status" value="1"/>
</dbReference>
<dbReference type="InterPro" id="IPR011009">
    <property type="entry name" value="Kinase-like_dom_sf"/>
</dbReference>
<organism evidence="8 9">
    <name type="scientific">Streptomyces roseolus</name>
    <dbReference type="NCBI Taxonomy" id="67358"/>
    <lineage>
        <taxon>Bacteria</taxon>
        <taxon>Bacillati</taxon>
        <taxon>Actinomycetota</taxon>
        <taxon>Actinomycetes</taxon>
        <taxon>Kitasatosporales</taxon>
        <taxon>Streptomycetaceae</taxon>
        <taxon>Streptomyces</taxon>
    </lineage>
</organism>
<evidence type="ECO:0000256" key="4">
    <source>
        <dbReference type="ARBA" id="ARBA00022840"/>
    </source>
</evidence>
<dbReference type="PROSITE" id="PS00108">
    <property type="entry name" value="PROTEIN_KINASE_ST"/>
    <property type="match status" value="1"/>
</dbReference>
<evidence type="ECO:0000256" key="2">
    <source>
        <dbReference type="ARBA" id="ARBA00022741"/>
    </source>
</evidence>
<evidence type="ECO:0000259" key="7">
    <source>
        <dbReference type="PROSITE" id="PS50011"/>
    </source>
</evidence>
<sequence length="646" mass="66720">MEPLNAEDPVSIGPFRIVGRLGVGGMGRVFLARSAGGRTVAVKVVHAELAAQDEFRRRFAREVEALERVGGTGTAPVLGSDTTAAAPWVAIGYVPGPSLRTVVGDEYGPLPPSTVRALGSGLGRALDHIHGAGLVHRDLKPSNVLLTVDGPRIIDFGIARAVDTVTDGGLTSTGAVVGSPGFMSPEQVRGERLGPASDIFCLGSVLAYAATGRSPFGTSDSGVHALMFRIAHDEPDLTDVAPALTGLIRACLAKDPAARPTAAEIAETLPFVDPWLPAGVLARLGRHAAQLLEAESAASAREAAGDTAGAAAGETSDRTRGGAAAGDATAGRSAGPVPGPEADRPVPRTRRRVLTAALTAAAVAAAAGVGYALWPFGGAGTTTRDGKGTGSASSSSSASARPGGAVPAAFLGAWEGVLQGSPEIPRETIRIELVQGSPGAKTAVYTHVGDNRLCMGRSRLVSADEDKVVLGESDVTTSVPPQRCMAAAHQTLTLRSPEVLEWSSGTAKATFHKARTGSAILPAKYLGRWRMKPLVDGPDADRYTDEVTITQGAVGATVFRSLNVYPRTDEQGNTLADAVNCTRTAILATTTPPYVLGPMALEPGADSECVSDHLGSYMVLTTYKGEELLQVYPMVDTEPGEYHRVD</sequence>
<dbReference type="SUPFAM" id="SSF56112">
    <property type="entry name" value="Protein kinase-like (PK-like)"/>
    <property type="match status" value="1"/>
</dbReference>
<dbReference type="InterPro" id="IPR017441">
    <property type="entry name" value="Protein_kinase_ATP_BS"/>
</dbReference>
<dbReference type="Pfam" id="PF00069">
    <property type="entry name" value="Pkinase"/>
    <property type="match status" value="1"/>
</dbReference>
<evidence type="ECO:0000256" key="3">
    <source>
        <dbReference type="ARBA" id="ARBA00022777"/>
    </source>
</evidence>
<feature type="domain" description="Protein kinase" evidence="7">
    <location>
        <begin position="15"/>
        <end position="276"/>
    </location>
</feature>
<feature type="compositionally biased region" description="Low complexity" evidence="6">
    <location>
        <begin position="303"/>
        <end position="314"/>
    </location>
</feature>
<dbReference type="InterPro" id="IPR000719">
    <property type="entry name" value="Prot_kinase_dom"/>
</dbReference>
<proteinExistence type="predicted"/>
<evidence type="ECO:0000256" key="6">
    <source>
        <dbReference type="SAM" id="MobiDB-lite"/>
    </source>
</evidence>
<keyword evidence="2 5" id="KW-0547">Nucleotide-binding</keyword>
<evidence type="ECO:0000313" key="8">
    <source>
        <dbReference type="EMBL" id="MDX2293061.1"/>
    </source>
</evidence>
<dbReference type="Gene3D" id="1.10.510.10">
    <property type="entry name" value="Transferase(Phosphotransferase) domain 1"/>
    <property type="match status" value="1"/>
</dbReference>
<feature type="region of interest" description="Disordered" evidence="6">
    <location>
        <begin position="303"/>
        <end position="347"/>
    </location>
</feature>
<feature type="compositionally biased region" description="Low complexity" evidence="6">
    <location>
        <begin position="321"/>
        <end position="335"/>
    </location>
</feature>
<keyword evidence="9" id="KW-1185">Reference proteome</keyword>
<reference evidence="8 9" key="1">
    <citation type="submission" date="2023-10" db="EMBL/GenBank/DDBJ databases">
        <authorList>
            <person name="Wang X.X."/>
        </authorList>
    </citation>
    <scope>NUCLEOTIDE SEQUENCE [LARGE SCALE GENOMIC DNA]</scope>
    <source>
        <strain evidence="8 9">NBRC 12816</strain>
    </source>
</reference>
<dbReference type="EC" id="2.7.11.1" evidence="8"/>
<dbReference type="GO" id="GO:0004674">
    <property type="term" value="F:protein serine/threonine kinase activity"/>
    <property type="evidence" value="ECO:0007669"/>
    <property type="project" value="UniProtKB-EC"/>
</dbReference>
<evidence type="ECO:0000256" key="1">
    <source>
        <dbReference type="ARBA" id="ARBA00022679"/>
    </source>
</evidence>
<dbReference type="InterPro" id="IPR008271">
    <property type="entry name" value="Ser/Thr_kinase_AS"/>
</dbReference>
<dbReference type="PANTHER" id="PTHR43289">
    <property type="entry name" value="MITOGEN-ACTIVATED PROTEIN KINASE KINASE KINASE 20-RELATED"/>
    <property type="match status" value="1"/>
</dbReference>
<dbReference type="EMBL" id="JAWJZF010000350">
    <property type="protein sequence ID" value="MDX2293061.1"/>
    <property type="molecule type" value="Genomic_DNA"/>
</dbReference>
<keyword evidence="3 8" id="KW-0418">Kinase</keyword>
<dbReference type="Proteomes" id="UP001278571">
    <property type="component" value="Unassembled WGS sequence"/>
</dbReference>
<evidence type="ECO:0000256" key="5">
    <source>
        <dbReference type="PROSITE-ProRule" id="PRU10141"/>
    </source>
</evidence>
<feature type="binding site" evidence="5">
    <location>
        <position position="43"/>
    </location>
    <ligand>
        <name>ATP</name>
        <dbReference type="ChEBI" id="CHEBI:30616"/>
    </ligand>
</feature>
<name>A0ABU4K5N0_9ACTN</name>
<keyword evidence="1 8" id="KW-0808">Transferase</keyword>
<keyword evidence="4 5" id="KW-0067">ATP-binding</keyword>
<evidence type="ECO:0000313" key="9">
    <source>
        <dbReference type="Proteomes" id="UP001278571"/>
    </source>
</evidence>
<dbReference type="PROSITE" id="PS50011">
    <property type="entry name" value="PROTEIN_KINASE_DOM"/>
    <property type="match status" value="1"/>
</dbReference>
<accession>A0ABU4K5N0</accession>
<comment type="caution">
    <text evidence="8">The sequence shown here is derived from an EMBL/GenBank/DDBJ whole genome shotgun (WGS) entry which is preliminary data.</text>
</comment>
<dbReference type="SMART" id="SM00220">
    <property type="entry name" value="S_TKc"/>
    <property type="match status" value="1"/>
</dbReference>
<dbReference type="RefSeq" id="WP_319009504.1">
    <property type="nucleotide sequence ID" value="NZ_JAWJZF010000350.1"/>
</dbReference>
<dbReference type="PROSITE" id="PS00107">
    <property type="entry name" value="PROTEIN_KINASE_ATP"/>
    <property type="match status" value="1"/>
</dbReference>
<feature type="compositionally biased region" description="Low complexity" evidence="6">
    <location>
        <begin position="391"/>
        <end position="400"/>
    </location>
</feature>
<dbReference type="PANTHER" id="PTHR43289:SF34">
    <property type="entry name" value="SERINE_THREONINE-PROTEIN KINASE YBDM-RELATED"/>
    <property type="match status" value="1"/>
</dbReference>